<dbReference type="GO" id="GO:0044550">
    <property type="term" value="P:secondary metabolite biosynthetic process"/>
    <property type="evidence" value="ECO:0007669"/>
    <property type="project" value="TreeGrafter"/>
</dbReference>
<dbReference type="FunFam" id="3.30.300.30:FF:000015">
    <property type="entry name" value="Nonribosomal peptide synthase SidD"/>
    <property type="match status" value="4"/>
</dbReference>
<reference evidence="7 8" key="2">
    <citation type="submission" date="2021-10" db="EMBL/GenBank/DDBJ databases">
        <authorList>
            <person name="Piombo E."/>
        </authorList>
    </citation>
    <scope>NUCLEOTIDE SEQUENCE [LARGE SCALE GENOMIC DNA]</scope>
</reference>
<dbReference type="NCBIfam" id="NF003417">
    <property type="entry name" value="PRK04813.1"/>
    <property type="match status" value="5"/>
</dbReference>
<dbReference type="InterPro" id="IPR023213">
    <property type="entry name" value="CAT-like_dom_sf"/>
</dbReference>
<dbReference type="InterPro" id="IPR042099">
    <property type="entry name" value="ANL_N_sf"/>
</dbReference>
<evidence type="ECO:0000256" key="5">
    <source>
        <dbReference type="SAM" id="MobiDB-lite"/>
    </source>
</evidence>
<keyword evidence="8" id="KW-1185">Reference proteome</keyword>
<dbReference type="GO" id="GO:0031177">
    <property type="term" value="F:phosphopantetheine binding"/>
    <property type="evidence" value="ECO:0007669"/>
    <property type="project" value="InterPro"/>
</dbReference>
<keyword evidence="1" id="KW-0596">Phosphopantetheine</keyword>
<feature type="region of interest" description="Disordered" evidence="5">
    <location>
        <begin position="1"/>
        <end position="22"/>
    </location>
</feature>
<accession>A0A9N9Y9Z4</accession>
<dbReference type="InterPro" id="IPR045851">
    <property type="entry name" value="AMP-bd_C_sf"/>
</dbReference>
<reference evidence="8" key="1">
    <citation type="submission" date="2019-06" db="EMBL/GenBank/DDBJ databases">
        <authorList>
            <person name="Broberg M."/>
        </authorList>
    </citation>
    <scope>NUCLEOTIDE SEQUENCE [LARGE SCALE GENOMIC DNA]</scope>
</reference>
<dbReference type="GO" id="GO:0005737">
    <property type="term" value="C:cytoplasm"/>
    <property type="evidence" value="ECO:0007669"/>
    <property type="project" value="TreeGrafter"/>
</dbReference>
<sequence length="5444" mass="601658">MAAESTVSCSAGDNSSEESPSVSSISLQTSIDVSQSVDDIDQIWDRNATVHKQLQSCVHHLVSEIAASQPDALAVCAWDGDLTYSQLDELASCVANTILQHGVKHRSVVPLLFSKSRWTSVSMLAIIKVGCIAVALDATQPDRRLLSIVEQVYPQVILSSPGHYRRATSLANVPVIQVDDTLLKPEFSKRAIFHLPYTISPSDIVYISFTSGSTGQPKGACISHANVRSAVFYQGEKLGFRRGRRVFDFAPYSFDVAWSNFLHTICSGGCLCVASEKDMLSELSSSITAFKASLINVTPTVLRTINPIPSSLQTVLLSGEMPHPDNITRWAGRVRLLNTYGPTECTFKCAFSILTPSVESRPDIGTGVGFSTWIVDPDNSEKLAPIGSIGELYLEGPLVGQGYIGDLEKTNAAFVTDPAWLLAGSTHHVGRHGRLYKTGDLVRYNPDGNLVFVGRKDASQLKIRGQRVEIGDVEHHVRASLPRRVHIVVDVITPHGGGSEDRSLSAFIELEGQDIHNIKQAMDGLAEQLKGVIPAFMIPRIYFPVAKIPITATGKSDRRLLREMASALTWDEIIAAQATIFSSVQHTAPSDPIEQQLAHIWATILKLDPTRISTTDSFLRLGGDSITAIFVVAAARERNLAMSVADLIRTPILRDLAQSVTRGDFSGIEIVEPFALLSNKSTEALLREHIAKICHLGTTFVEDVFPCTPLQQGMLAMTAKSERSNHSVNSLSTANYVARTAFELPSNIDMDRFEMAWTAMVKSTPIIRTRIVDVPGEGLVQVVVDEVLSLIQYPGIASFLEDAAPMGLGTRLFQAGIVQHGGKRYYLSEIHHALFDRWCNVLIMDAIAAAYQGTEQQPLHPFQLFIKHITTRSVTDSIQFWSNQLDGSLPSTFPPVNFTPNTKADLDLQIGGLQWPSSGITASTVIRSALAILLASYSNLDDITFGATVSGRQAPVSGIERIAGPTISTIPVRVPINRSISVDEFQKQLQFQALDIMNHEHYGLQNIQRISKEIEKASRFQVLLVVQAAVQGTSEKEGGIFSKPKTVIIPEHESGPILVSKDSKADSMGIYNSYAMMIICHLDSSTEMTVKINYDTGAIKEQEARRFCQQFHSLIQAMCAPSHGCLNLTDISLLTTNDLDQISSWNKTPLDIPDNNMVDLIDRHANSNLAAVAISSWDQQLSYKQLRGITQSIESVLRVRGVKEGSIIVLNFEKSAWFVASILAVLRIGAVALPTSATCSRQRAQDIAESLRPELVLVSALSQSSPFDELVPTISIPAQASQEADEREVSSKQIHSACDPALILFTSGSTGTPKAIQWNHGVLSSNIHEATSSFGITGTSRVFQFAGYDFDVSIVETLATLSVGGCLCIPSEFDRTNRLAESIHESKANWLGLTPSISENLNPESLPFVKTIVFAGERLLQRTAMRWMKSVDSVHNWYGPAEASVATSYRVTPESWVDGAIGKGHNNLTWLVDPNNHHLLAPIGAIAELCIQGSIVATYIGAKSQVLNDSSYFSPQWNVVKRQESFPKHFRRLYKTGDLVKYTSTGDIIFLGRKDDSQRKLRGLRIDLSDVECYVQQFLSGKLEVSVVAEIFTPRESKIETLALFIAVAQDSEQDPLDIFHRSLPVDALEGDLEMRLPPHMIPKVYLPIEKIPFTHTGKIDRRYLQEIGGALTHQQLAELQPLREESRRPSPGMEQILQSLWAEIIHIEKDAIYATDNFLRLGGDSIAAMRLVALARMRSLSLSVADIFEAPQLENMAQRTVYVDDSTTKTNCLAPFSLLSGVIPEADIRTQAAQLCSVPVSRIVDAYPCTMLQQGLLALGAKAHGQYISRSVFGLQPTIDTATLKVAWEATAEKLTILRTRIVDLPGQGLVQVVLDRNPITTGSNVGDYIHADEAQPMDLGTELCRAAIVDRDFILTIHHCVYDGSSFKTILDELECQYFGKQGITVTPFANFIQHLINIDKNEATNFWKAQLSGVEPRQFPSLPTRLYEPRANEDLEHDILLQWPREGITPSTIIRSAWSILAAQHTATSDVILAVTVSGRQADLRGVENCVGPTISTIPLCVSIHGNESVESLLSRIQKQTVSTTAYEQFGLQNIQRLTGLQEARLLQTLLVVQPETEGRGLYDDSGVFKARNYSSSLSTMGTDPFNTYALMLVCELTKFGLRLRLSFDNNLIDGKQMARIAHQFEGVIQQLCDARTSCCKIESLQVASRADLESFWATKSKPPKQPDRTIMPMIDSIGKLYPASIAIDAWDGQFTYEEVEELSNTIAQNILTRGLLEGSVIAIYLEKTRWAPVMQLAGMKAGCAILMLSSIVPEHRIQKVFKNVGVQAAVVSESLRGSVSRQTRCFSIEELIIEPLDTTPFPVVTVNSPAAILVSSGSTGEPKQIPWNHSTMAANVKGYADSTAMNASSRVFQFASYDFDVSTVEVLATLAYGGCICIPSESDRLDGLSAAVSRFAANHMNITPSTAKLLEPKDVPSLKTMVFGGENLTSEDVSKWRHQCSLINWYGPAESSAATFHSANDPNWYTGMIGDCSSANNMTYSWIVDPKYPDRLSPFGAVGELALEGPTSAVRYIGNEALSKARFLENPGFLAAGFVPNVQGRYGQVYLTGDLVKCDSNGKLVFIGRQDTQLKIRGQLVSPVEVEREVRKALKSTDTEIAVDAVTVRNRTGTTLAAFVVAATQSEVDSLTAGLNTKLKGFLPDYAIPSCYIAISYIPTGATGKRNYARLREIGASFEPLCDSLSDKWREPVTMAERTLRGLWATALGLDADSISTNDSFLRLGDSIQAMRLVGIARQQGLQLTVAEIFQNPVLVDMATIMRSKMENEDVRIEPFSLLGPVHGTASLVADAAGLLHIKKEDIEDLLPCTPLQEGLLALTVKTSDYYVGRNVLRLAHSIDPGRFRKAWEKVISVIPILRTSIIDLPEHGLVQAILRSQNSWIEAASYDEYLAKESEHPMGLGEPLMRYCLFAINGSWNFALTLHHSIYDGWTVPLFMEFLEGFYYGIQPHSQIPFQYFVKYIRHRDQQADAEYWKGQFEDLEAPQFPAIPSSNYQPQTDSTYVHIVENISRRTDDITPSTVIQTAFAILCAQYTNSADVVFGAVVDGRKAAVSGIERLASPTIATVPIRIKVDDQGKIITHLQDVQRQNTDMIPHEQTGLSNISRVSEDAHQACQFQTMLVIQPQETNIGDSSLFASLRLVSTAENQARRYHKFNSYALSIICSLDDGRIKIEFSFDSAVIGKDSIKLLGQQFGQLLRTLCNREVDDSRVGDIDTSTDKDLNMIWNWNSIKPESIERCYHHIFADVVQSFPDAVAATGWDGEVTYAQLDLASTILAYRLIDLRVQRNTIIPLCFDKSVLTLVALLGVIKAGAGVVFLDMALPGPRLESIVQQFKPNLIVSSPENQPVAKILVDNVLVISAQTDLIPISSKLKHSRDALPFVDPSDYLYAVFTSGTTGTPKGCLIQHRNFSSAVTLQQEFLGFTNRARVYDFSSYSFDAVHWTILHTLAAGGTLCVPSDVERKSNLTESIRNFKVTHIGPTPSLARLINPDEIPTMERIYFGGEAVTKEDLSRWMPRSTVTIMYGPSECSSTTVFWSVPTTVPDRLPIGNGVGASTWIIDPKSNDRLAPVGTIGELWLEGPLVGMGYLNNKERTEASYLEDPTWLLRGSPDGSVAGRAGRMYRTGDLVKYDPVDGALIFVSRKDTQVKLRGQRIELAEVEYHARNCLARRLSAAPKTTAEVVVPKITARALLMVFVELKESEHSEFYQCIEDLKDELAELVPSYMVPAAFMPVEKIPLTVSGKTDRRRLRELGESITLEQFGGAEENPAAAMELTDSQLRLRTLWVSILAVSLDKIHSESSFIRLGGDSISAMRLAVLARSHNISLTVQNILKAPRLSQMSSLMETLHSGYEAESEEIIAFSLLKSPENKTKAVRYAAAQCNVEETDIMDLFPCTGIQKSLLSMTAKSSSSYIARPLLKLRKQVDLDRLQRAWEIASKTTAPVICYRIVNVPDEGLVQVHVNEKIEFAAYSNVETFLCQDTANPMGLGTRLTRFSFVNDTSGECCLVLTQHHAMYDGYSLNLLLNEVSNVYSCIAYDSPVAPFQAFVKHIGSISKAESRQFWQSQFAASDTALFPELPEQGYQPKADRTVKHDISDLKWPERDETPSTLIRAAWAILAARYTDTHDVVFGAMVTGRQAPLPGIDRMIAPLANAVPVRVKFEPEQSVNSLLHDIQQQSVDMIAFEQTELLDIRRIDANTERGTRFNTLLVVQPPFPQRYGQQNDSPFLHHFETISGSDDLDDFNPNAVMVMCQLSNAGSLQLEISFDSSIIGTSQMELIACQFKHVLRQICLASTETVQDISMASPQDIQTLWKWNSPVPEAINECIPDLISKIVKEQPDATAICAWDGNLSYSELSTLSDILALYLVSLGAKPGTRVPLCFEKSVWYPVAALGAMKAGAACIAIDSTQPEARLRAIICQVDPIFVLSSPNNDSMVKQLTTATSVIVSQQYIDKYSSKLGEDCLPKISPSDTLYIVFTSGSTGTPKGVITSHVNFASAAIHQADILHIKRGTRVFDFVSYSFDVSWSNHLQTLICGGCLCIPSEWDRKNDIIGAFNRMDCSYSYFTPSVAQSLDPALLPGLRTLAMGGEVIRGTEVARWNQYVDTVIGIYGPAECAQALSFAWLSGTSRNGHVGYSYGARTWLVQPGRPDHLAAVGTIGDLVIEGPTVSEGYFQSSDEAAASYIDSPCWLTQGSNDHPGRSGRVYRTGDLLRYNEDGSMDFIGRKDSLIKLRGQRIELAEVEYHVRSCLGNDASLYHGIAAEIIIPQNSNSPLLAIFASLSESAGNQAEMQDAQAQSMQRFEQMERKLADRVPIYMVPAAYIHVDKIPMTTTNKTDRKGLREIGGRLSQEQLAHLQAQGKEQRAPNTALEKKLQALWSMVLGVDPATISAESHFFRIGGESIAAMQLVAASREEKLSFSVSDVFKAPRLHDLASLILGMGKDSEMQVSYEPFSLLDSLDYKWFINEYVQSVLDFDVSDIEDITPATDFQERAVLDAMQDPPGRYPHWIFDLPRDVDFMRLQEACYRLLKHYDILRTVFVEGQGQLWQVSLSEMKPDYNVFDAQSNELKCFIDKLCEDDLRRPRKLGSSFVRFMVITHDSGSHKLVLRISHSQFDGYSWPKVLEALSAIYNHRPLLITPRFAQYIDFCARQKNDSLKYWASRLTDWSFPSWSSTNTDNIRCSPEDRLSTSETITMPTNIAMSEGISAATVFHAACALAFSRQFSQKEVIFGRLVTGRSMLPSSLQSVVGPTMTELPVRVYIKPTDSLDDVSRQLHDQFIQDSTHEAAGMVEIIRNCTTWPETTTNFGWRTAFQQADDSDSFDFLGSPSNFSFYQTSLPARDRPEIYATPRNGKLELEFEGNKRIISERAMLDFMKLLRSILDKTLES</sequence>
<dbReference type="Pfam" id="PF00550">
    <property type="entry name" value="PP-binding"/>
    <property type="match status" value="5"/>
</dbReference>
<gene>
    <name evidence="7" type="ORF">CBYS24578_00014525</name>
</gene>
<dbReference type="InterPro" id="IPR009081">
    <property type="entry name" value="PP-bd_ACP"/>
</dbReference>
<dbReference type="InterPro" id="IPR001242">
    <property type="entry name" value="Condensation_dom"/>
</dbReference>
<dbReference type="Gene3D" id="3.30.559.30">
    <property type="entry name" value="Nonribosomal peptide synthetase, condensation domain"/>
    <property type="match status" value="5"/>
</dbReference>
<dbReference type="InterPro" id="IPR006162">
    <property type="entry name" value="Ppantetheine_attach_site"/>
</dbReference>
<dbReference type="PROSITE" id="PS00012">
    <property type="entry name" value="PHOSPHOPANTETHEINE"/>
    <property type="match status" value="2"/>
</dbReference>
<dbReference type="SUPFAM" id="SSF47336">
    <property type="entry name" value="ACP-like"/>
    <property type="match status" value="5"/>
</dbReference>
<evidence type="ECO:0000313" key="7">
    <source>
        <dbReference type="EMBL" id="CAG9996414.1"/>
    </source>
</evidence>
<dbReference type="CDD" id="cd05918">
    <property type="entry name" value="A_NRPS_SidN3_like"/>
    <property type="match status" value="5"/>
</dbReference>
<comment type="caution">
    <text evidence="7">The sequence shown here is derived from an EMBL/GenBank/DDBJ whole genome shotgun (WGS) entry which is preliminary data.</text>
</comment>
<name>A0A9N9Y9Z4_9HYPO</name>
<dbReference type="OrthoDB" id="416786at2759"/>
<dbReference type="CDD" id="cd19545">
    <property type="entry name" value="FUM14_C_NRPS-like"/>
    <property type="match status" value="4"/>
</dbReference>
<dbReference type="SMART" id="SM00823">
    <property type="entry name" value="PKS_PP"/>
    <property type="match status" value="3"/>
</dbReference>
<dbReference type="InterPro" id="IPR000873">
    <property type="entry name" value="AMP-dep_synth/lig_dom"/>
</dbReference>
<feature type="domain" description="Carrier" evidence="6">
    <location>
        <begin position="1689"/>
        <end position="1765"/>
    </location>
</feature>
<dbReference type="PANTHER" id="PTHR45527:SF3">
    <property type="entry name" value="SIDEROPHORE SYNTHETASE (EUROFUNG)"/>
    <property type="match status" value="1"/>
</dbReference>
<dbReference type="Pfam" id="PF00668">
    <property type="entry name" value="Condensation"/>
    <property type="match status" value="5"/>
</dbReference>
<evidence type="ECO:0000256" key="2">
    <source>
        <dbReference type="ARBA" id="ARBA00022553"/>
    </source>
</evidence>
<evidence type="ECO:0000256" key="1">
    <source>
        <dbReference type="ARBA" id="ARBA00022450"/>
    </source>
</evidence>
<feature type="compositionally biased region" description="Polar residues" evidence="5">
    <location>
        <begin position="1"/>
        <end position="14"/>
    </location>
</feature>
<feature type="domain" description="Carrier" evidence="6">
    <location>
        <begin position="4922"/>
        <end position="4998"/>
    </location>
</feature>
<feature type="domain" description="Carrier" evidence="6">
    <location>
        <begin position="588"/>
        <end position="664"/>
    </location>
</feature>
<dbReference type="FunFam" id="3.30.559.30:FF:000003">
    <property type="entry name" value="Nonribosomal peptide synthase SidD"/>
    <property type="match status" value="3"/>
</dbReference>
<dbReference type="Gene3D" id="3.40.50.12780">
    <property type="entry name" value="N-terminal domain of ligase-like"/>
    <property type="match status" value="5"/>
</dbReference>
<dbReference type="InterPro" id="IPR036736">
    <property type="entry name" value="ACP-like_sf"/>
</dbReference>
<feature type="domain" description="Carrier" evidence="6">
    <location>
        <begin position="2751"/>
        <end position="2826"/>
    </location>
</feature>
<dbReference type="SUPFAM" id="SSF52777">
    <property type="entry name" value="CoA-dependent acyltransferases"/>
    <property type="match status" value="10"/>
</dbReference>
<keyword evidence="3" id="KW-0436">Ligase</keyword>
<keyword evidence="2" id="KW-0597">Phosphoprotein</keyword>
<dbReference type="Gene3D" id="3.30.559.10">
    <property type="entry name" value="Chloramphenicol acetyltransferase-like domain"/>
    <property type="match status" value="5"/>
</dbReference>
<dbReference type="SUPFAM" id="SSF56801">
    <property type="entry name" value="Acetyl-CoA synthetase-like"/>
    <property type="match status" value="5"/>
</dbReference>
<dbReference type="PANTHER" id="PTHR45527">
    <property type="entry name" value="NONRIBOSOMAL PEPTIDE SYNTHETASE"/>
    <property type="match status" value="1"/>
</dbReference>
<evidence type="ECO:0000259" key="6">
    <source>
        <dbReference type="PROSITE" id="PS50075"/>
    </source>
</evidence>
<dbReference type="GO" id="GO:0043041">
    <property type="term" value="P:amino acid activation for nonribosomal peptide biosynthetic process"/>
    <property type="evidence" value="ECO:0007669"/>
    <property type="project" value="TreeGrafter"/>
</dbReference>
<feature type="domain" description="Carrier" evidence="6">
    <location>
        <begin position="3831"/>
        <end position="3907"/>
    </location>
</feature>
<comment type="similarity">
    <text evidence="4">Belongs to the NRP synthetase family.</text>
</comment>
<dbReference type="InterPro" id="IPR020845">
    <property type="entry name" value="AMP-binding_CS"/>
</dbReference>
<organism evidence="7 8">
    <name type="scientific">Clonostachys byssicola</name>
    <dbReference type="NCBI Taxonomy" id="160290"/>
    <lineage>
        <taxon>Eukaryota</taxon>
        <taxon>Fungi</taxon>
        <taxon>Dikarya</taxon>
        <taxon>Ascomycota</taxon>
        <taxon>Pezizomycotina</taxon>
        <taxon>Sordariomycetes</taxon>
        <taxon>Hypocreomycetidae</taxon>
        <taxon>Hypocreales</taxon>
        <taxon>Bionectriaceae</taxon>
        <taxon>Clonostachys</taxon>
    </lineage>
</organism>
<evidence type="ECO:0000256" key="4">
    <source>
        <dbReference type="ARBA" id="ARBA00029454"/>
    </source>
</evidence>
<dbReference type="PROSITE" id="PS00455">
    <property type="entry name" value="AMP_BINDING"/>
    <property type="match status" value="3"/>
</dbReference>
<dbReference type="Pfam" id="PF00501">
    <property type="entry name" value="AMP-binding"/>
    <property type="match status" value="5"/>
</dbReference>
<protein>
    <recommendedName>
        <fullName evidence="6">Carrier domain-containing protein</fullName>
    </recommendedName>
</protein>
<dbReference type="EMBL" id="CABFNO020001538">
    <property type="protein sequence ID" value="CAG9996414.1"/>
    <property type="molecule type" value="Genomic_DNA"/>
</dbReference>
<dbReference type="GO" id="GO:0016874">
    <property type="term" value="F:ligase activity"/>
    <property type="evidence" value="ECO:0007669"/>
    <property type="project" value="UniProtKB-KW"/>
</dbReference>
<dbReference type="InterPro" id="IPR020806">
    <property type="entry name" value="PKS_PP-bd"/>
</dbReference>
<dbReference type="PROSITE" id="PS50075">
    <property type="entry name" value="CARRIER"/>
    <property type="match status" value="5"/>
</dbReference>
<dbReference type="Gene3D" id="3.30.300.30">
    <property type="match status" value="5"/>
</dbReference>
<dbReference type="Proteomes" id="UP000754883">
    <property type="component" value="Unassembled WGS sequence"/>
</dbReference>
<proteinExistence type="inferred from homology"/>
<evidence type="ECO:0000313" key="8">
    <source>
        <dbReference type="Proteomes" id="UP000754883"/>
    </source>
</evidence>
<dbReference type="FunFam" id="1.10.1200.10:FF:000005">
    <property type="entry name" value="Nonribosomal peptide synthetase 1"/>
    <property type="match status" value="3"/>
</dbReference>
<evidence type="ECO:0000256" key="3">
    <source>
        <dbReference type="ARBA" id="ARBA00022598"/>
    </source>
</evidence>
<dbReference type="Gene3D" id="1.10.1200.10">
    <property type="entry name" value="ACP-like"/>
    <property type="match status" value="5"/>
</dbReference>